<comment type="subcellular location">
    <subcellularLocation>
        <location evidence="1">Membrane</location>
        <topology evidence="1">Multi-pass membrane protein</topology>
    </subcellularLocation>
</comment>
<dbReference type="Pfam" id="PF12698">
    <property type="entry name" value="ABC2_membrane_3"/>
    <property type="match status" value="2"/>
</dbReference>
<dbReference type="InterPro" id="IPR017871">
    <property type="entry name" value="ABC_transporter-like_CS"/>
</dbReference>
<feature type="domain" description="ABC transporter" evidence="9">
    <location>
        <begin position="1321"/>
        <end position="1557"/>
    </location>
</feature>
<dbReference type="InterPro" id="IPR013525">
    <property type="entry name" value="ABC2_TM"/>
</dbReference>
<accession>A0ABQ6M7F0</accession>
<protein>
    <recommendedName>
        <fullName evidence="9">ABC transporter domain-containing protein</fullName>
    </recommendedName>
</protein>
<evidence type="ECO:0000313" key="11">
    <source>
        <dbReference type="Proteomes" id="UP001165060"/>
    </source>
</evidence>
<feature type="transmembrane region" description="Helical" evidence="8">
    <location>
        <begin position="1052"/>
        <end position="1075"/>
    </location>
</feature>
<gene>
    <name evidence="10" type="ORF">TeGR_g12</name>
</gene>
<feature type="transmembrane region" description="Helical" evidence="8">
    <location>
        <begin position="350"/>
        <end position="371"/>
    </location>
</feature>
<keyword evidence="2 8" id="KW-0812">Transmembrane</keyword>
<feature type="domain" description="ABC transporter" evidence="9">
    <location>
        <begin position="427"/>
        <end position="657"/>
    </location>
</feature>
<dbReference type="InterPro" id="IPR027417">
    <property type="entry name" value="P-loop_NTPase"/>
</dbReference>
<dbReference type="Proteomes" id="UP001165060">
    <property type="component" value="Unassembled WGS sequence"/>
</dbReference>
<keyword evidence="11" id="KW-1185">Reference proteome</keyword>
<dbReference type="Pfam" id="PF00005">
    <property type="entry name" value="ABC_tran"/>
    <property type="match status" value="2"/>
</dbReference>
<dbReference type="InterPro" id="IPR026082">
    <property type="entry name" value="ABCA"/>
</dbReference>
<feature type="transmembrane region" description="Helical" evidence="8">
    <location>
        <begin position="1134"/>
        <end position="1155"/>
    </location>
</feature>
<dbReference type="SUPFAM" id="SSF52540">
    <property type="entry name" value="P-loop containing nucleoside triphosphate hydrolases"/>
    <property type="match status" value="2"/>
</dbReference>
<dbReference type="InterPro" id="IPR003439">
    <property type="entry name" value="ABC_transporter-like_ATP-bd"/>
</dbReference>
<evidence type="ECO:0000256" key="3">
    <source>
        <dbReference type="ARBA" id="ARBA00022741"/>
    </source>
</evidence>
<feature type="transmembrane region" description="Helical" evidence="8">
    <location>
        <begin position="1109"/>
        <end position="1127"/>
    </location>
</feature>
<feature type="compositionally biased region" description="Low complexity" evidence="7">
    <location>
        <begin position="755"/>
        <end position="771"/>
    </location>
</feature>
<dbReference type="Gene3D" id="3.40.50.300">
    <property type="entry name" value="P-loop containing nucleotide triphosphate hydrolases"/>
    <property type="match status" value="2"/>
</dbReference>
<dbReference type="PANTHER" id="PTHR19229">
    <property type="entry name" value="ATP-BINDING CASSETTE TRANSPORTER SUBFAMILY A ABCA"/>
    <property type="match status" value="1"/>
</dbReference>
<evidence type="ECO:0000256" key="8">
    <source>
        <dbReference type="SAM" id="Phobius"/>
    </source>
</evidence>
<feature type="region of interest" description="Disordered" evidence="7">
    <location>
        <begin position="740"/>
        <end position="793"/>
    </location>
</feature>
<feature type="transmembrane region" description="Helical" evidence="8">
    <location>
        <begin position="272"/>
        <end position="293"/>
    </location>
</feature>
<keyword evidence="6 8" id="KW-0472">Membrane</keyword>
<dbReference type="SMART" id="SM00382">
    <property type="entry name" value="AAA"/>
    <property type="match status" value="2"/>
</dbReference>
<feature type="transmembrane region" description="Helical" evidence="8">
    <location>
        <begin position="314"/>
        <end position="338"/>
    </location>
</feature>
<evidence type="ECO:0000256" key="4">
    <source>
        <dbReference type="ARBA" id="ARBA00022840"/>
    </source>
</evidence>
<keyword evidence="4" id="KW-0067">ATP-binding</keyword>
<evidence type="ECO:0000256" key="7">
    <source>
        <dbReference type="SAM" id="MobiDB-lite"/>
    </source>
</evidence>
<organism evidence="10 11">
    <name type="scientific">Tetraparma gracilis</name>
    <dbReference type="NCBI Taxonomy" id="2962635"/>
    <lineage>
        <taxon>Eukaryota</taxon>
        <taxon>Sar</taxon>
        <taxon>Stramenopiles</taxon>
        <taxon>Ochrophyta</taxon>
        <taxon>Bolidophyceae</taxon>
        <taxon>Parmales</taxon>
        <taxon>Triparmaceae</taxon>
        <taxon>Tetraparma</taxon>
    </lineage>
</organism>
<feature type="transmembrane region" description="Helical" evidence="8">
    <location>
        <begin position="1167"/>
        <end position="1189"/>
    </location>
</feature>
<feature type="transmembrane region" description="Helical" evidence="8">
    <location>
        <begin position="378"/>
        <end position="397"/>
    </location>
</feature>
<evidence type="ECO:0000256" key="1">
    <source>
        <dbReference type="ARBA" id="ARBA00004141"/>
    </source>
</evidence>
<feature type="transmembrane region" description="Helical" evidence="8">
    <location>
        <begin position="849"/>
        <end position="869"/>
    </location>
</feature>
<evidence type="ECO:0000256" key="2">
    <source>
        <dbReference type="ARBA" id="ARBA00022692"/>
    </source>
</evidence>
<dbReference type="InterPro" id="IPR003593">
    <property type="entry name" value="AAA+_ATPase"/>
</dbReference>
<feature type="compositionally biased region" description="Basic and acidic residues" evidence="7">
    <location>
        <begin position="774"/>
        <end position="791"/>
    </location>
</feature>
<evidence type="ECO:0000313" key="10">
    <source>
        <dbReference type="EMBL" id="GMI20920.1"/>
    </source>
</evidence>
<dbReference type="PROSITE" id="PS50893">
    <property type="entry name" value="ABC_TRANSPORTER_2"/>
    <property type="match status" value="2"/>
</dbReference>
<evidence type="ECO:0000259" key="9">
    <source>
        <dbReference type="PROSITE" id="PS50893"/>
    </source>
</evidence>
<proteinExistence type="predicted"/>
<sequence>MASGFGVNYPLYGVQVGDTSSVYSSQELPMQLHNPSPTFHGLMNTIAQYTSAGFDSAKVAVVPKTDDDDGLTGAAGDYFDYLTNQLDHYGVSTDNLIQFDSEAELEAYVASDDYDLPDNFADKIAFAFIINDVDPESNSYDYTIRSNYTLPWETRFTTVACLGPYGNCGVPSSASSTGTQEYFTMPSTTTFVDDVNIPQVSSYYYGYAMTGFLTLQKTADEYFLSLGESGDGDADYAIRDSGLPTVYTNVSMSMFPTDPYEANNFQQTIASLLPIFYMLAFLYPFSRFIRGLVLEKETKIKEGMKIMGLSDVAYGLSWLITLTIQGVITCLLILLVTRSTVFEFSDDMPIFLYFMTFSMSVIMFSFLLATFFSHSKTAAIMGTLLFFATYFPFYAVSDPTMSLLPKLLCSLFSPTAFALGAGVLADLETGQVFKTTGEDRVAVDSLNLDLFEGQITVLLGHNGAGKSTTISMLTGLINSTSGDAIVKGKKITEAMPEIRKSMGVCPQHDVLFPDLTVAQHLRMFAIFKDVPSAGLEAEVQKIINEVGLTEKRDVASSQLSGGMKRKLSLGIALIGDSKVVVLDEPTSGMDPYSRRSTWNILQKNKAGRIILLTTHFMDEADILGDRIAIMAHGQLKCVGSSMFLKNQYGVGYTFTVVKERGANAQNAEAIDKVVKSFVPAAEALSMVGSEQSYRLPFDASGGFVGLFESLESDKEQLCVSSYGISVTTLEEVFIRVGKGTEDEEDRQHLSTIRQSSAAAAPPNLAGADSAAGRIGDKGKNKNKEEASEKRQVSFADDDGTAGLLMDNEDVGQAFLSSSGRVSEKRVFLTHTRALLKKRLIYGMRDKKSFCFQLVIPTILVLLGMILLTVRSNADQPSIVLADAAAQFNPKMSEGLRNPVLVYVENDNAVAASVASYLSSDNGGEKSTSFTDITADAIATDDQFYGCAQGADVLHSVSNYLIEGGGDDQLASEKGASRYGAVTFADEGTDDNSFAYNLMLNASAIHGAGIYMNLVNSAALRHVVGSSDARITARNHPLPKTLKETNATQTADAFTAALMVMIAFCFLPASYAIFVVKEREVKAKHQQVISGVSIYAYWFSTFVWDATSYLAPFSLTLILIWCFGIEAYTKGDGAIGCALLFLLFGPAVAAFTYISTYLFKSHSTAQNIILFQNFLTGLCLMITSFILGLFESTRLINMKLKYLYRLFPGFCLGDGLIQLTLCNDNKCPVLTKDGYSPVDTQGVFAWDVVGGDLVFLALEIVVYMFITFAIEYTLTFPGVLSCFSRLTVKDPGVSLTDTEIDDEDVARERERVAGGGASGEVVVLNGLRKVYPASTGPKVAVQNLSFGIPTGECFGFLGINGAGKTTTLSILSGEFPPTAGDAWIAGFDIQGDQSLIRRKIGYCPQFDALLELLTVEEHLDLYSRIKGVAVAKQAQVVQKIMKEMDLLDFANKAAGSLSGGNKRKLSVAIAMIGGPSIVFLDEPSTGMDPVARRFMWDVISNMSTKEGRCSVILTTHSMEEAEALCSRIGIMVNGRLRCLGSGQHLKVRYGGGFEVDVKIQKVPAEAILDAFTLLARKSALPVAAYTNVPDLIIERLGNKGADKIYSSEQEAVSVLSTLAGVRMGVETLGSVCAVLGKARRADEISELGSGSVLYDMNRISGSIQLEAFLEWYLLEDVFEKLSRFLGTSFAEVKMLERSTMSSCRYQVFEDNKAELGISEYSVGQTTLEQVFNQFAGGANNPENAARAAQ</sequence>
<dbReference type="EMBL" id="BRYB01001223">
    <property type="protein sequence ID" value="GMI20920.1"/>
    <property type="molecule type" value="Genomic_DNA"/>
</dbReference>
<evidence type="ECO:0000256" key="6">
    <source>
        <dbReference type="ARBA" id="ARBA00023136"/>
    </source>
</evidence>
<evidence type="ECO:0000256" key="5">
    <source>
        <dbReference type="ARBA" id="ARBA00022989"/>
    </source>
</evidence>
<comment type="caution">
    <text evidence="10">The sequence shown here is derived from an EMBL/GenBank/DDBJ whole genome shotgun (WGS) entry which is preliminary data.</text>
</comment>
<dbReference type="CDD" id="cd03263">
    <property type="entry name" value="ABC_subfamily_A"/>
    <property type="match status" value="2"/>
</dbReference>
<name>A0ABQ6M7F0_9STRA</name>
<keyword evidence="3" id="KW-0547">Nucleotide-binding</keyword>
<keyword evidence="5 8" id="KW-1133">Transmembrane helix</keyword>
<dbReference type="PROSITE" id="PS00211">
    <property type="entry name" value="ABC_TRANSPORTER_1"/>
    <property type="match status" value="2"/>
</dbReference>
<dbReference type="PANTHER" id="PTHR19229:SF267">
    <property type="entry name" value="ABC TRANSPORTER A FAMILY MEMBER 1"/>
    <property type="match status" value="1"/>
</dbReference>
<reference evidence="10 11" key="1">
    <citation type="journal article" date="2023" name="Commun. Biol.">
        <title>Genome analysis of Parmales, the sister group of diatoms, reveals the evolutionary specialization of diatoms from phago-mixotrophs to photoautotrophs.</title>
        <authorList>
            <person name="Ban H."/>
            <person name="Sato S."/>
            <person name="Yoshikawa S."/>
            <person name="Yamada K."/>
            <person name="Nakamura Y."/>
            <person name="Ichinomiya M."/>
            <person name="Sato N."/>
            <person name="Blanc-Mathieu R."/>
            <person name="Endo H."/>
            <person name="Kuwata A."/>
            <person name="Ogata H."/>
        </authorList>
    </citation>
    <scope>NUCLEOTIDE SEQUENCE [LARGE SCALE GENOMIC DNA]</scope>
</reference>